<dbReference type="GO" id="GO:0046872">
    <property type="term" value="F:metal ion binding"/>
    <property type="evidence" value="ECO:0007669"/>
    <property type="project" value="InterPro"/>
</dbReference>
<accession>A0A5D0XVX4</accession>
<keyword evidence="1" id="KW-0547">Nucleotide-binding</keyword>
<keyword evidence="4" id="KW-1185">Reference proteome</keyword>
<organism evidence="3 4">
    <name type="scientific">Arthrobacter echini</name>
    <dbReference type="NCBI Taxonomy" id="1529066"/>
    <lineage>
        <taxon>Bacteria</taxon>
        <taxon>Bacillati</taxon>
        <taxon>Actinomycetota</taxon>
        <taxon>Actinomycetes</taxon>
        <taxon>Micrococcales</taxon>
        <taxon>Micrococcaceae</taxon>
        <taxon>Arthrobacter</taxon>
    </lineage>
</organism>
<keyword evidence="1" id="KW-0067">ATP-binding</keyword>
<evidence type="ECO:0000313" key="4">
    <source>
        <dbReference type="Proteomes" id="UP000323410"/>
    </source>
</evidence>
<dbReference type="AlphaFoldDB" id="A0A5D0XVX4"/>
<evidence type="ECO:0000313" key="3">
    <source>
        <dbReference type="EMBL" id="TYD00761.1"/>
    </source>
</evidence>
<reference evidence="3 4" key="1">
    <citation type="submission" date="2019-08" db="EMBL/GenBank/DDBJ databases">
        <title>Genone of Arthrobacter echini P9.</title>
        <authorList>
            <person name="Bowman J.P."/>
        </authorList>
    </citation>
    <scope>NUCLEOTIDE SEQUENCE [LARGE SCALE GENOMIC DNA]</scope>
    <source>
        <strain evidence="3 4">P9</strain>
    </source>
</reference>
<dbReference type="Proteomes" id="UP000323410">
    <property type="component" value="Unassembled WGS sequence"/>
</dbReference>
<dbReference type="PROSITE" id="PS50975">
    <property type="entry name" value="ATP_GRASP"/>
    <property type="match status" value="1"/>
</dbReference>
<dbReference type="InterPro" id="IPR011761">
    <property type="entry name" value="ATP-grasp"/>
</dbReference>
<dbReference type="GO" id="GO:0005524">
    <property type="term" value="F:ATP binding"/>
    <property type="evidence" value="ECO:0007669"/>
    <property type="project" value="UniProtKB-UniRule"/>
</dbReference>
<evidence type="ECO:0000256" key="1">
    <source>
        <dbReference type="PROSITE-ProRule" id="PRU00409"/>
    </source>
</evidence>
<dbReference type="Gene3D" id="3.30.470.20">
    <property type="entry name" value="ATP-grasp fold, B domain"/>
    <property type="match status" value="1"/>
</dbReference>
<feature type="domain" description="ATP-grasp" evidence="2">
    <location>
        <begin position="115"/>
        <end position="300"/>
    </location>
</feature>
<name>A0A5D0XVX4_9MICC</name>
<dbReference type="OrthoDB" id="3568063at2"/>
<comment type="caution">
    <text evidence="3">The sequence shown here is derived from an EMBL/GenBank/DDBJ whole genome shotgun (WGS) entry which is preliminary data.</text>
</comment>
<gene>
    <name evidence="3" type="ORF">FQ377_02725</name>
</gene>
<dbReference type="EMBL" id="VSLD01000001">
    <property type="protein sequence ID" value="TYD00761.1"/>
    <property type="molecule type" value="Genomic_DNA"/>
</dbReference>
<evidence type="ECO:0000259" key="2">
    <source>
        <dbReference type="PROSITE" id="PS50975"/>
    </source>
</evidence>
<sequence length="372" mass="40097">MLIVATGRDRGALAAIRAFRAAGWYVGVGTPDGGGVLGSSRASQASYRVPRPRHDGRDFVEGVRRAASSGSFDLVFGGGDDWMAALSAYREQLPLPVAHPPFDVVETVLDKMLLADHAASVGLASPRTELATDEALAGWDGPVVVKCKEHWAPDQTQSLRIEAKLFATTDDAVAQVARIRAAGAQPILQEVVAGSLGALIGVFHEGRLHGRTQQVSTRLWPTPNGASARAYTVPVDEDLSARVEALLRDLGWHGLVELQFLTGDDGVPHLIDFNGRFFGSLALAESAGEGLVRTWADLTLGGPAPTLPDARPGRRYSWLAGDLRRARVERRNGLLRDVVASLRWALTAQHSTLSLRDPRPSLALARERVRRR</sequence>
<proteinExistence type="predicted"/>
<dbReference type="SUPFAM" id="SSF56059">
    <property type="entry name" value="Glutathione synthetase ATP-binding domain-like"/>
    <property type="match status" value="1"/>
</dbReference>
<dbReference type="Pfam" id="PF15632">
    <property type="entry name" value="ATPgrasp_Ter"/>
    <property type="match status" value="1"/>
</dbReference>
<protein>
    <recommendedName>
        <fullName evidence="2">ATP-grasp domain-containing protein</fullName>
    </recommendedName>
</protein>